<evidence type="ECO:0000259" key="8">
    <source>
        <dbReference type="Pfam" id="PF04239"/>
    </source>
</evidence>
<accession>A0AA96RGZ7</accession>
<dbReference type="Gene3D" id="3.30.240.20">
    <property type="entry name" value="bsu07140 like domains"/>
    <property type="match status" value="2"/>
</dbReference>
<dbReference type="KEGG" id="paun:MJA45_08230"/>
<dbReference type="PANTHER" id="PTHR34582:SF6">
    <property type="entry name" value="UPF0702 TRANSMEMBRANE PROTEIN YCAP"/>
    <property type="match status" value="1"/>
</dbReference>
<comment type="subcellular location">
    <subcellularLocation>
        <location evidence="1">Cell membrane</location>
        <topology evidence="1">Multi-pass membrane protein</topology>
    </subcellularLocation>
</comment>
<keyword evidence="5 7" id="KW-1133">Transmembrane helix</keyword>
<reference evidence="9 10" key="1">
    <citation type="submission" date="2022-02" db="EMBL/GenBank/DDBJ databases">
        <title>Paenibacillus sp. MBLB1776 Whole Genome Shotgun Sequencing.</title>
        <authorList>
            <person name="Hwang C.Y."/>
            <person name="Cho E.-S."/>
            <person name="Seo M.-J."/>
        </authorList>
    </citation>
    <scope>NUCLEOTIDE SEQUENCE [LARGE SCALE GENOMIC DNA]</scope>
    <source>
        <strain evidence="9 10">MBLB1776</strain>
    </source>
</reference>
<name>A0AA96RGZ7_9BACL</name>
<keyword evidence="10" id="KW-1185">Reference proteome</keyword>
<dbReference type="AlphaFoldDB" id="A0AA96RGZ7"/>
<feature type="domain" description="YetF C-terminal" evidence="8">
    <location>
        <begin position="81"/>
        <end position="212"/>
    </location>
</feature>
<evidence type="ECO:0000313" key="10">
    <source>
        <dbReference type="Proteomes" id="UP001305702"/>
    </source>
</evidence>
<evidence type="ECO:0000256" key="6">
    <source>
        <dbReference type="ARBA" id="ARBA00023136"/>
    </source>
</evidence>
<evidence type="ECO:0000256" key="2">
    <source>
        <dbReference type="ARBA" id="ARBA00006448"/>
    </source>
</evidence>
<dbReference type="InterPro" id="IPR023090">
    <property type="entry name" value="UPF0702_alpha/beta_dom_sf"/>
</dbReference>
<dbReference type="RefSeq" id="WP_315606781.1">
    <property type="nucleotide sequence ID" value="NZ_CP130318.1"/>
</dbReference>
<gene>
    <name evidence="9" type="ORF">MJA45_08230</name>
</gene>
<dbReference type="Proteomes" id="UP001305702">
    <property type="component" value="Chromosome"/>
</dbReference>
<organism evidence="9 10">
    <name type="scientific">Paenibacillus aurantius</name>
    <dbReference type="NCBI Taxonomy" id="2918900"/>
    <lineage>
        <taxon>Bacteria</taxon>
        <taxon>Bacillati</taxon>
        <taxon>Bacillota</taxon>
        <taxon>Bacilli</taxon>
        <taxon>Bacillales</taxon>
        <taxon>Paenibacillaceae</taxon>
        <taxon>Paenibacillus</taxon>
    </lineage>
</organism>
<feature type="transmembrane region" description="Helical" evidence="7">
    <location>
        <begin position="32"/>
        <end position="51"/>
    </location>
</feature>
<evidence type="ECO:0000313" key="9">
    <source>
        <dbReference type="EMBL" id="WNQ13001.1"/>
    </source>
</evidence>
<proteinExistence type="inferred from homology"/>
<feature type="transmembrane region" description="Helical" evidence="7">
    <location>
        <begin position="6"/>
        <end position="25"/>
    </location>
</feature>
<sequence>MEYGILVLRTILIYVVIFAVMRLMGKREIGKLSVVDLVISIMIAEIGVFVIEDTGKPLGEGLIPILTLVALQITLALVSLRNQTLRTWFEGRPSILIQNGRMNREEMRKQRYSLDDLLVQLRQNRVMDVADVEFAILETSGKLTVVEKDKKTEEAPGPKADYKLQSLPVVVIMDGKVQEEGLAKLGQTRFWLKNRLQAEGVQDVKDVFFCSIDYKGRLFIDRKDK</sequence>
<dbReference type="Pfam" id="PF04239">
    <property type="entry name" value="DUF421"/>
    <property type="match status" value="1"/>
</dbReference>
<dbReference type="PANTHER" id="PTHR34582">
    <property type="entry name" value="UPF0702 TRANSMEMBRANE PROTEIN YCAP"/>
    <property type="match status" value="1"/>
</dbReference>
<dbReference type="EMBL" id="CP130318">
    <property type="protein sequence ID" value="WNQ13001.1"/>
    <property type="molecule type" value="Genomic_DNA"/>
</dbReference>
<dbReference type="GO" id="GO:0005886">
    <property type="term" value="C:plasma membrane"/>
    <property type="evidence" value="ECO:0007669"/>
    <property type="project" value="UniProtKB-SubCell"/>
</dbReference>
<protein>
    <submittedName>
        <fullName evidence="9">DUF421 domain-containing protein</fullName>
    </submittedName>
</protein>
<comment type="similarity">
    <text evidence="2">Belongs to the UPF0702 family.</text>
</comment>
<keyword evidence="4 7" id="KW-0812">Transmembrane</keyword>
<evidence type="ECO:0000256" key="4">
    <source>
        <dbReference type="ARBA" id="ARBA00022692"/>
    </source>
</evidence>
<evidence type="ECO:0000256" key="1">
    <source>
        <dbReference type="ARBA" id="ARBA00004651"/>
    </source>
</evidence>
<evidence type="ECO:0000256" key="5">
    <source>
        <dbReference type="ARBA" id="ARBA00022989"/>
    </source>
</evidence>
<keyword evidence="6 7" id="KW-0472">Membrane</keyword>
<keyword evidence="3" id="KW-1003">Cell membrane</keyword>
<evidence type="ECO:0000256" key="7">
    <source>
        <dbReference type="SAM" id="Phobius"/>
    </source>
</evidence>
<evidence type="ECO:0000256" key="3">
    <source>
        <dbReference type="ARBA" id="ARBA00022475"/>
    </source>
</evidence>
<dbReference type="InterPro" id="IPR007353">
    <property type="entry name" value="DUF421"/>
</dbReference>
<feature type="transmembrane region" description="Helical" evidence="7">
    <location>
        <begin position="63"/>
        <end position="80"/>
    </location>
</feature>